<keyword evidence="4" id="KW-1185">Reference proteome</keyword>
<evidence type="ECO:0000313" key="4">
    <source>
        <dbReference type="Proteomes" id="UP000193560"/>
    </source>
</evidence>
<feature type="compositionally biased region" description="Low complexity" evidence="1">
    <location>
        <begin position="81"/>
        <end position="95"/>
    </location>
</feature>
<dbReference type="InterPro" id="IPR036047">
    <property type="entry name" value="F-box-like_dom_sf"/>
</dbReference>
<organism evidence="3 4">
    <name type="scientific">Absidia repens</name>
    <dbReference type="NCBI Taxonomy" id="90262"/>
    <lineage>
        <taxon>Eukaryota</taxon>
        <taxon>Fungi</taxon>
        <taxon>Fungi incertae sedis</taxon>
        <taxon>Mucoromycota</taxon>
        <taxon>Mucoromycotina</taxon>
        <taxon>Mucoromycetes</taxon>
        <taxon>Mucorales</taxon>
        <taxon>Cunninghamellaceae</taxon>
        <taxon>Absidia</taxon>
    </lineage>
</organism>
<accession>A0A1X2I8E6</accession>
<dbReference type="InterPro" id="IPR032675">
    <property type="entry name" value="LRR_dom_sf"/>
</dbReference>
<dbReference type="AlphaFoldDB" id="A0A1X2I8E6"/>
<dbReference type="GO" id="GO:0008092">
    <property type="term" value="F:cytoskeletal protein binding"/>
    <property type="evidence" value="ECO:0007669"/>
    <property type="project" value="InterPro"/>
</dbReference>
<feature type="compositionally biased region" description="Polar residues" evidence="1">
    <location>
        <begin position="157"/>
        <end position="172"/>
    </location>
</feature>
<reference evidence="3 4" key="1">
    <citation type="submission" date="2016-07" db="EMBL/GenBank/DDBJ databases">
        <title>Pervasive Adenine N6-methylation of Active Genes in Fungi.</title>
        <authorList>
            <consortium name="DOE Joint Genome Institute"/>
            <person name="Mondo S.J."/>
            <person name="Dannebaum R.O."/>
            <person name="Kuo R.C."/>
            <person name="Labutti K."/>
            <person name="Haridas S."/>
            <person name="Kuo A."/>
            <person name="Salamov A."/>
            <person name="Ahrendt S.R."/>
            <person name="Lipzen A."/>
            <person name="Sullivan W."/>
            <person name="Andreopoulos W.B."/>
            <person name="Clum A."/>
            <person name="Lindquist E."/>
            <person name="Daum C."/>
            <person name="Ramamoorthy G.K."/>
            <person name="Gryganskyi A."/>
            <person name="Culley D."/>
            <person name="Magnuson J.K."/>
            <person name="James T.Y."/>
            <person name="O'Malley M.A."/>
            <person name="Stajich J.E."/>
            <person name="Spatafora J.W."/>
            <person name="Visel A."/>
            <person name="Grigoriev I.V."/>
        </authorList>
    </citation>
    <scope>NUCLEOTIDE SEQUENCE [LARGE SCALE GENOMIC DNA]</scope>
    <source>
        <strain evidence="3 4">NRRL 1336</strain>
    </source>
</reference>
<dbReference type="PROSITE" id="PS50181">
    <property type="entry name" value="FBOX"/>
    <property type="match status" value="1"/>
</dbReference>
<dbReference type="OrthoDB" id="2285780at2759"/>
<dbReference type="GO" id="GO:0030674">
    <property type="term" value="F:protein-macromolecule adaptor activity"/>
    <property type="evidence" value="ECO:0007669"/>
    <property type="project" value="InterPro"/>
</dbReference>
<dbReference type="Gene3D" id="2.30.30.700">
    <property type="entry name" value="SLA1 homology domain 1"/>
    <property type="match status" value="1"/>
</dbReference>
<dbReference type="SUPFAM" id="SSF81383">
    <property type="entry name" value="F-box domain"/>
    <property type="match status" value="1"/>
</dbReference>
<dbReference type="Proteomes" id="UP000193560">
    <property type="component" value="Unassembled WGS sequence"/>
</dbReference>
<gene>
    <name evidence="3" type="ORF">BCR42DRAFT_422625</name>
</gene>
<feature type="compositionally biased region" description="Polar residues" evidence="1">
    <location>
        <begin position="105"/>
        <end position="119"/>
    </location>
</feature>
<evidence type="ECO:0000256" key="1">
    <source>
        <dbReference type="SAM" id="MobiDB-lite"/>
    </source>
</evidence>
<protein>
    <recommendedName>
        <fullName evidence="2">F-box domain-containing protein</fullName>
    </recommendedName>
</protein>
<dbReference type="GO" id="GO:0043130">
    <property type="term" value="F:ubiquitin binding"/>
    <property type="evidence" value="ECO:0007669"/>
    <property type="project" value="InterPro"/>
</dbReference>
<name>A0A1X2I8E6_9FUNG</name>
<feature type="region of interest" description="Disordered" evidence="1">
    <location>
        <begin position="81"/>
        <end position="172"/>
    </location>
</feature>
<evidence type="ECO:0000259" key="2">
    <source>
        <dbReference type="PROSITE" id="PS50181"/>
    </source>
</evidence>
<feature type="compositionally biased region" description="Low complexity" evidence="1">
    <location>
        <begin position="133"/>
        <end position="146"/>
    </location>
</feature>
<feature type="domain" description="F-box" evidence="2">
    <location>
        <begin position="201"/>
        <end position="247"/>
    </location>
</feature>
<dbReference type="InterPro" id="IPR007131">
    <property type="entry name" value="SHD1"/>
</dbReference>
<sequence>MQNKDDITIQSQPRVWTGKDGKFRAEASFVSVFQGTKVKLQKVGGGTIAVPFQRLSDPDVDYLISLFGLDEWNRLITTTTTATATASPSQLKQQPQLPPEHPPNDLSSPLTSLAQSMAALSTKAPRMSLANESKSLSPSKSVPLFSTDQLDQHKQQHYSSSIHSANPLSRTQSMRPAQYHPNFAPIHSSRKHQQHRQQRPRRTLDQFPTNILINVGSQLDVRSRLLFSRTCKRNHAMMMQRDVWHTVAFSNDDVDLINDMVMQKLIHLLLRFQLHYALRYVVVDHTHLSAISIGQLLQFFPAIRLLSLRHCPSMDYHQLANILDGLSASAASCNNNNNNNSGIINSSSSSSNSSNSRRGAVCRPDLKSFRMISKAPNTPMHGTDIKAIHLALERLAQHPVMMDCYVCDQCGVNACPATLACLHCGILVMKRCKACAPVCDQCHGRVCGGTSCQVKSDIQLVLADCGRCEQPLPLCNYHSDGNGDGGGGGHQRCTSVENHGLFHARCRIKNKWVSNKCTSCGVVACPFCDLSKCGGGCRGQWCQQCVTNVDLRYCKCILIHGVVGSKMSKRTVCGQCRQTCPRCTGQSSDSTSTSFCHRCLDLHQQECTQPTKSKGKKSNRKTGK</sequence>
<dbReference type="GO" id="GO:0042802">
    <property type="term" value="F:identical protein binding"/>
    <property type="evidence" value="ECO:0007669"/>
    <property type="project" value="InterPro"/>
</dbReference>
<dbReference type="InterPro" id="IPR001810">
    <property type="entry name" value="F-box_dom"/>
</dbReference>
<dbReference type="Pfam" id="PF03983">
    <property type="entry name" value="SHD1"/>
    <property type="match status" value="1"/>
</dbReference>
<comment type="caution">
    <text evidence="3">The sequence shown here is derived from an EMBL/GenBank/DDBJ whole genome shotgun (WGS) entry which is preliminary data.</text>
</comment>
<evidence type="ECO:0000313" key="3">
    <source>
        <dbReference type="EMBL" id="ORZ10558.1"/>
    </source>
</evidence>
<proteinExistence type="predicted"/>
<dbReference type="Gene3D" id="3.80.10.10">
    <property type="entry name" value="Ribonuclease Inhibitor"/>
    <property type="match status" value="1"/>
</dbReference>
<dbReference type="EMBL" id="MCGE01000024">
    <property type="protein sequence ID" value="ORZ10558.1"/>
    <property type="molecule type" value="Genomic_DNA"/>
</dbReference>